<evidence type="ECO:0000256" key="1">
    <source>
        <dbReference type="ARBA" id="ARBA00004141"/>
    </source>
</evidence>
<feature type="transmembrane region" description="Helical" evidence="6">
    <location>
        <begin position="45"/>
        <end position="65"/>
    </location>
</feature>
<organism evidence="8 9">
    <name type="scientific">Luteimonas terrae</name>
    <dbReference type="NCBI Taxonomy" id="1530191"/>
    <lineage>
        <taxon>Bacteria</taxon>
        <taxon>Pseudomonadati</taxon>
        <taxon>Pseudomonadota</taxon>
        <taxon>Gammaproteobacteria</taxon>
        <taxon>Lysobacterales</taxon>
        <taxon>Lysobacteraceae</taxon>
        <taxon>Luteimonas</taxon>
    </lineage>
</organism>
<dbReference type="EMBL" id="JAVDWO010000002">
    <property type="protein sequence ID" value="MDR7192016.1"/>
    <property type="molecule type" value="Genomic_DNA"/>
</dbReference>
<dbReference type="Pfam" id="PF07690">
    <property type="entry name" value="MFS_1"/>
    <property type="match status" value="1"/>
</dbReference>
<keyword evidence="9" id="KW-1185">Reference proteome</keyword>
<evidence type="ECO:0000256" key="4">
    <source>
        <dbReference type="ARBA" id="ARBA00022989"/>
    </source>
</evidence>
<dbReference type="PANTHER" id="PTHR42718:SF9">
    <property type="entry name" value="MAJOR FACILITATOR SUPERFAMILY MULTIDRUG TRANSPORTER MFSC"/>
    <property type="match status" value="1"/>
</dbReference>
<dbReference type="PANTHER" id="PTHR42718">
    <property type="entry name" value="MAJOR FACILITATOR SUPERFAMILY MULTIDRUG TRANSPORTER MFSC"/>
    <property type="match status" value="1"/>
</dbReference>
<name>A0ABU1XTD0_9GAMM</name>
<evidence type="ECO:0000313" key="8">
    <source>
        <dbReference type="EMBL" id="MDR7192016.1"/>
    </source>
</evidence>
<evidence type="ECO:0000313" key="9">
    <source>
        <dbReference type="Proteomes" id="UP001256588"/>
    </source>
</evidence>
<reference evidence="8 9" key="1">
    <citation type="submission" date="2023-07" db="EMBL/GenBank/DDBJ databases">
        <title>Sorghum-associated microbial communities from plants grown in Nebraska, USA.</title>
        <authorList>
            <person name="Schachtman D."/>
        </authorList>
    </citation>
    <scope>NUCLEOTIDE SEQUENCE [LARGE SCALE GENOMIC DNA]</scope>
    <source>
        <strain evidence="8 9">4099</strain>
    </source>
</reference>
<feature type="transmembrane region" description="Helical" evidence="6">
    <location>
        <begin position="102"/>
        <end position="123"/>
    </location>
</feature>
<feature type="transmembrane region" description="Helical" evidence="6">
    <location>
        <begin position="364"/>
        <end position="384"/>
    </location>
</feature>
<dbReference type="Proteomes" id="UP001256588">
    <property type="component" value="Unassembled WGS sequence"/>
</dbReference>
<accession>A0ABU1XTD0</accession>
<protein>
    <submittedName>
        <fullName evidence="8">MFS family permease</fullName>
    </submittedName>
</protein>
<feature type="transmembrane region" description="Helical" evidence="6">
    <location>
        <begin position="163"/>
        <end position="181"/>
    </location>
</feature>
<feature type="transmembrane region" description="Helical" evidence="6">
    <location>
        <begin position="201"/>
        <end position="220"/>
    </location>
</feature>
<dbReference type="InterPro" id="IPR036259">
    <property type="entry name" value="MFS_trans_sf"/>
</dbReference>
<evidence type="ECO:0000259" key="7">
    <source>
        <dbReference type="PROSITE" id="PS50850"/>
    </source>
</evidence>
<feature type="transmembrane region" description="Helical" evidence="6">
    <location>
        <begin position="295"/>
        <end position="317"/>
    </location>
</feature>
<dbReference type="PROSITE" id="PS50850">
    <property type="entry name" value="MFS"/>
    <property type="match status" value="1"/>
</dbReference>
<keyword evidence="2" id="KW-0813">Transport</keyword>
<keyword evidence="3 6" id="KW-0812">Transmembrane</keyword>
<dbReference type="InterPro" id="IPR011701">
    <property type="entry name" value="MFS"/>
</dbReference>
<feature type="transmembrane region" description="Helical" evidence="6">
    <location>
        <begin position="396"/>
        <end position="419"/>
    </location>
</feature>
<dbReference type="RefSeq" id="WP_310232856.1">
    <property type="nucleotide sequence ID" value="NZ_JAVDWO010000002.1"/>
</dbReference>
<feature type="transmembrane region" description="Helical" evidence="6">
    <location>
        <begin position="232"/>
        <end position="253"/>
    </location>
</feature>
<feature type="transmembrane region" description="Helical" evidence="6">
    <location>
        <begin position="265"/>
        <end position="289"/>
    </location>
</feature>
<keyword evidence="4 6" id="KW-1133">Transmembrane helix</keyword>
<feature type="domain" description="Major facilitator superfamily (MFS) profile" evidence="7">
    <location>
        <begin position="10"/>
        <end position="449"/>
    </location>
</feature>
<keyword evidence="5 6" id="KW-0472">Membrane</keyword>
<evidence type="ECO:0000256" key="2">
    <source>
        <dbReference type="ARBA" id="ARBA00022448"/>
    </source>
</evidence>
<evidence type="ECO:0000256" key="3">
    <source>
        <dbReference type="ARBA" id="ARBA00022692"/>
    </source>
</evidence>
<feature type="transmembrane region" description="Helical" evidence="6">
    <location>
        <begin position="337"/>
        <end position="358"/>
    </location>
</feature>
<proteinExistence type="predicted"/>
<dbReference type="Gene3D" id="1.20.1250.20">
    <property type="entry name" value="MFS general substrate transporter like domains"/>
    <property type="match status" value="1"/>
</dbReference>
<feature type="transmembrane region" description="Helical" evidence="6">
    <location>
        <begin position="425"/>
        <end position="445"/>
    </location>
</feature>
<gene>
    <name evidence="8" type="ORF">J2W68_000724</name>
</gene>
<dbReference type="InterPro" id="IPR020846">
    <property type="entry name" value="MFS_dom"/>
</dbReference>
<sequence length="457" mass="46594">MPRLLGIQFRTATIGIVGLVSLIAYEAMGNATVMPQAVSDLKGVSLYGFAFGGPLAISLIGMVASGRWADTESPSKSVFLGGICFVGGLLLASMAPSMAWMLAGRLVTGLGSGMLAVALYALVGHVYPPALHSRIFAAFSAAWVLPSLLASGISGTIAQLFGWRWAVVVVAGLAVPSLVLLARLRLKTRSAHAARPQDRHLIWAIVAAFGALALHMLGQAEDHGAAPKVVPVLQAALVVIAVAALYVSARVLLPRGTLLIQPGLPAAVALSGLSQGAFFAAEAFIPLLLHRHRGIALSVAGLALTAGALSWTAGAMYRARVHERVSTTSLLRNGHALLAGGILVSMLAIHPALPFWLAPLGWTFSGAGMGLISPTLSVITLAMAAPGSHGSVGASLRLSAAMTTTTALALSGAAFAALIKQSPSLAFAFSLGVAVVLATTGSLLAERVAIATGSAQK</sequence>
<feature type="transmembrane region" description="Helical" evidence="6">
    <location>
        <begin position="7"/>
        <end position="25"/>
    </location>
</feature>
<feature type="transmembrane region" description="Helical" evidence="6">
    <location>
        <begin position="135"/>
        <end position="157"/>
    </location>
</feature>
<feature type="transmembrane region" description="Helical" evidence="6">
    <location>
        <begin position="77"/>
        <end position="96"/>
    </location>
</feature>
<comment type="subcellular location">
    <subcellularLocation>
        <location evidence="1">Membrane</location>
        <topology evidence="1">Multi-pass membrane protein</topology>
    </subcellularLocation>
</comment>
<evidence type="ECO:0000256" key="6">
    <source>
        <dbReference type="SAM" id="Phobius"/>
    </source>
</evidence>
<comment type="caution">
    <text evidence="8">The sequence shown here is derived from an EMBL/GenBank/DDBJ whole genome shotgun (WGS) entry which is preliminary data.</text>
</comment>
<evidence type="ECO:0000256" key="5">
    <source>
        <dbReference type="ARBA" id="ARBA00023136"/>
    </source>
</evidence>
<dbReference type="SUPFAM" id="SSF103473">
    <property type="entry name" value="MFS general substrate transporter"/>
    <property type="match status" value="1"/>
</dbReference>